<feature type="domain" description="OmpA-like" evidence="10">
    <location>
        <begin position="176"/>
        <end position="290"/>
    </location>
</feature>
<sequence length="290" mass="32772">MMKKLYLLIFFASMAFLLAGCPPKETPAPDTTPPEPACEGDECPCEGMECDEEEEEKEKVEDKQDDPPDPPPPPPPGPLPCDEDPNRDEREECKVEDKEDDPPKGDGLAFVKKNVAQPVEEPEPKQKGDGLAFVKRNKAQAIEQKKEEELIIEEKDADESVQPPKAEEIMILPPEESDAAFSEMGMVYFAYDKSEITADFEEVIQKNYEWIYQNPDVQIQLEGHCDERGTNEYNLALGERRAKAVFDYLVSLGANPSQFTIVSFGEERPAVYGSSESSWRQNRRVEFTQM</sequence>
<reference evidence="11" key="1">
    <citation type="submission" date="2018-05" db="EMBL/GenBank/DDBJ databases">
        <authorList>
            <person name="Lanie J.A."/>
            <person name="Ng W.-L."/>
            <person name="Kazmierczak K.M."/>
            <person name="Andrzejewski T.M."/>
            <person name="Davidsen T.M."/>
            <person name="Wayne K.J."/>
            <person name="Tettelin H."/>
            <person name="Glass J.I."/>
            <person name="Rusch D."/>
            <person name="Podicherti R."/>
            <person name="Tsui H.-C.T."/>
            <person name="Winkler M.E."/>
        </authorList>
    </citation>
    <scope>NUCLEOTIDE SEQUENCE</scope>
</reference>
<dbReference type="PRINTS" id="PR01021">
    <property type="entry name" value="OMPADOMAIN"/>
</dbReference>
<feature type="compositionally biased region" description="Pro residues" evidence="9">
    <location>
        <begin position="24"/>
        <end position="36"/>
    </location>
</feature>
<feature type="region of interest" description="Disordered" evidence="9">
    <location>
        <begin position="23"/>
        <end position="109"/>
    </location>
</feature>
<evidence type="ECO:0000256" key="6">
    <source>
        <dbReference type="ARBA" id="ARBA00023237"/>
    </source>
</evidence>
<evidence type="ECO:0000256" key="3">
    <source>
        <dbReference type="ARBA" id="ARBA00022729"/>
    </source>
</evidence>
<gene>
    <name evidence="11" type="ORF">METZ01_LOCUS190195</name>
</gene>
<dbReference type="SUPFAM" id="SSF103088">
    <property type="entry name" value="OmpA-like"/>
    <property type="match status" value="1"/>
</dbReference>
<feature type="compositionally biased region" description="Acidic residues" evidence="9">
    <location>
        <begin position="38"/>
        <end position="56"/>
    </location>
</feature>
<name>A0A382DI43_9ZZZZ</name>
<feature type="compositionally biased region" description="Basic and acidic residues" evidence="9">
    <location>
        <begin position="57"/>
        <end position="66"/>
    </location>
</feature>
<evidence type="ECO:0000313" key="11">
    <source>
        <dbReference type="EMBL" id="SVB37341.1"/>
    </source>
</evidence>
<keyword evidence="7" id="KW-0449">Lipoprotein</keyword>
<keyword evidence="2" id="KW-0132">Cell division</keyword>
<dbReference type="Pfam" id="PF00691">
    <property type="entry name" value="OmpA"/>
    <property type="match status" value="1"/>
</dbReference>
<keyword evidence="5" id="KW-0564">Palmitate</keyword>
<dbReference type="InterPro" id="IPR014169">
    <property type="entry name" value="Pal_lipo_C"/>
</dbReference>
<keyword evidence="8" id="KW-0131">Cell cycle</keyword>
<dbReference type="GO" id="GO:0009279">
    <property type="term" value="C:cell outer membrane"/>
    <property type="evidence" value="ECO:0007669"/>
    <property type="project" value="UniProtKB-SubCell"/>
</dbReference>
<evidence type="ECO:0000256" key="8">
    <source>
        <dbReference type="ARBA" id="ARBA00023306"/>
    </source>
</evidence>
<protein>
    <recommendedName>
        <fullName evidence="10">OmpA-like domain-containing protein</fullName>
    </recommendedName>
</protein>
<evidence type="ECO:0000256" key="4">
    <source>
        <dbReference type="ARBA" id="ARBA00023136"/>
    </source>
</evidence>
<evidence type="ECO:0000256" key="7">
    <source>
        <dbReference type="ARBA" id="ARBA00023288"/>
    </source>
</evidence>
<dbReference type="InterPro" id="IPR036737">
    <property type="entry name" value="OmpA-like_sf"/>
</dbReference>
<dbReference type="InterPro" id="IPR039001">
    <property type="entry name" value="Pal"/>
</dbReference>
<organism evidence="11">
    <name type="scientific">marine metagenome</name>
    <dbReference type="NCBI Taxonomy" id="408172"/>
    <lineage>
        <taxon>unclassified sequences</taxon>
        <taxon>metagenomes</taxon>
        <taxon>ecological metagenomes</taxon>
    </lineage>
</organism>
<dbReference type="CDD" id="cd07185">
    <property type="entry name" value="OmpA_C-like"/>
    <property type="match status" value="1"/>
</dbReference>
<accession>A0A382DI43</accession>
<dbReference type="HAMAP" id="MF_02204">
    <property type="entry name" value="Pal"/>
    <property type="match status" value="1"/>
</dbReference>
<feature type="compositionally biased region" description="Pro residues" evidence="9">
    <location>
        <begin position="69"/>
        <end position="79"/>
    </location>
</feature>
<dbReference type="EMBL" id="UINC01039202">
    <property type="protein sequence ID" value="SVB37341.1"/>
    <property type="molecule type" value="Genomic_DNA"/>
</dbReference>
<comment type="subcellular location">
    <subcellularLocation>
        <location evidence="1">Cell outer membrane</location>
    </subcellularLocation>
</comment>
<dbReference type="NCBIfam" id="TIGR02802">
    <property type="entry name" value="Pal_lipo"/>
    <property type="match status" value="1"/>
</dbReference>
<keyword evidence="4" id="KW-0472">Membrane</keyword>
<dbReference type="InterPro" id="IPR006665">
    <property type="entry name" value="OmpA-like"/>
</dbReference>
<evidence type="ECO:0000256" key="2">
    <source>
        <dbReference type="ARBA" id="ARBA00022618"/>
    </source>
</evidence>
<proteinExistence type="inferred from homology"/>
<dbReference type="InterPro" id="IPR050330">
    <property type="entry name" value="Bact_OuterMem_StrucFunc"/>
</dbReference>
<dbReference type="PANTHER" id="PTHR30329:SF21">
    <property type="entry name" value="LIPOPROTEIN YIAD-RELATED"/>
    <property type="match status" value="1"/>
</dbReference>
<keyword evidence="3" id="KW-0732">Signal</keyword>
<dbReference type="InterPro" id="IPR006664">
    <property type="entry name" value="OMP_bac"/>
</dbReference>
<evidence type="ECO:0000256" key="1">
    <source>
        <dbReference type="ARBA" id="ARBA00004442"/>
    </source>
</evidence>
<dbReference type="GO" id="GO:0051301">
    <property type="term" value="P:cell division"/>
    <property type="evidence" value="ECO:0007669"/>
    <property type="project" value="UniProtKB-KW"/>
</dbReference>
<dbReference type="PROSITE" id="PS51123">
    <property type="entry name" value="OMPA_2"/>
    <property type="match status" value="1"/>
</dbReference>
<keyword evidence="6" id="KW-0998">Cell outer membrane</keyword>
<evidence type="ECO:0000256" key="5">
    <source>
        <dbReference type="ARBA" id="ARBA00023139"/>
    </source>
</evidence>
<feature type="compositionally biased region" description="Basic and acidic residues" evidence="9">
    <location>
        <begin position="87"/>
        <end position="104"/>
    </location>
</feature>
<dbReference type="Gene3D" id="3.30.1330.60">
    <property type="entry name" value="OmpA-like domain"/>
    <property type="match status" value="1"/>
</dbReference>
<dbReference type="PANTHER" id="PTHR30329">
    <property type="entry name" value="STATOR ELEMENT OF FLAGELLAR MOTOR COMPLEX"/>
    <property type="match status" value="1"/>
</dbReference>
<evidence type="ECO:0000256" key="9">
    <source>
        <dbReference type="SAM" id="MobiDB-lite"/>
    </source>
</evidence>
<dbReference type="PROSITE" id="PS51257">
    <property type="entry name" value="PROKAR_LIPOPROTEIN"/>
    <property type="match status" value="1"/>
</dbReference>
<evidence type="ECO:0000259" key="10">
    <source>
        <dbReference type="PROSITE" id="PS51123"/>
    </source>
</evidence>
<dbReference type="AlphaFoldDB" id="A0A382DI43"/>